<protein>
    <submittedName>
        <fullName evidence="1">SAM-dependent methyltransferase</fullName>
        <ecNumber evidence="1">2.1.1.-</ecNumber>
    </submittedName>
</protein>
<dbReference type="GO" id="GO:0008168">
    <property type="term" value="F:methyltransferase activity"/>
    <property type="evidence" value="ECO:0007669"/>
    <property type="project" value="UniProtKB-KW"/>
</dbReference>
<gene>
    <name evidence="1" type="ORF">KGD84_20155</name>
</gene>
<evidence type="ECO:0000313" key="1">
    <source>
        <dbReference type="EMBL" id="QUX20786.1"/>
    </source>
</evidence>
<dbReference type="GO" id="GO:0032259">
    <property type="term" value="P:methylation"/>
    <property type="evidence" value="ECO:0007669"/>
    <property type="project" value="UniProtKB-KW"/>
</dbReference>
<dbReference type="SUPFAM" id="SSF53335">
    <property type="entry name" value="S-adenosyl-L-methionine-dependent methyltransferases"/>
    <property type="match status" value="1"/>
</dbReference>
<name>A0ABX8BF62_9ACTN</name>
<dbReference type="Pfam" id="PF04672">
    <property type="entry name" value="Methyltransf_19"/>
    <property type="match status" value="1"/>
</dbReference>
<sequence length="267" mass="29012">MTDPSSDEHPPPIDTTAAHSARVWNYWLGGKDNYPVDREVGDYVLAAYPEMVEAARADRGFLIRAVTHMAREEGVRQFLDVGTGLPTHNNTHEVARRVDPGAAVVYVDNDPMVLAHARALLTGGAGDVHYVDADLREPDKVLAAARDHLDFTRPIGLTVLGTMGHTEDTAEAYALTRAYIDALPPGSFFALCDGTDTSEPMVEAARRWNDTAALPYHLRTPQEIAGFFAGLELVEPGVVSASLWRPDGTEVGDPAHVDQYCGLARKP</sequence>
<keyword evidence="1" id="KW-0808">Transferase</keyword>
<dbReference type="InterPro" id="IPR029063">
    <property type="entry name" value="SAM-dependent_MTases_sf"/>
</dbReference>
<accession>A0ABX8BF62</accession>
<proteinExistence type="predicted"/>
<dbReference type="Proteomes" id="UP000676079">
    <property type="component" value="Chromosome"/>
</dbReference>
<organism evidence="1 2">
    <name type="scientific">Nocardiopsis changdeensis</name>
    <dbReference type="NCBI Taxonomy" id="2831969"/>
    <lineage>
        <taxon>Bacteria</taxon>
        <taxon>Bacillati</taxon>
        <taxon>Actinomycetota</taxon>
        <taxon>Actinomycetes</taxon>
        <taxon>Streptosporangiales</taxon>
        <taxon>Nocardiopsidaceae</taxon>
        <taxon>Nocardiopsis</taxon>
    </lineage>
</organism>
<dbReference type="PIRSF" id="PIRSF017393">
    <property type="entry name" value="MTase_SAV2177"/>
    <property type="match status" value="1"/>
</dbReference>
<dbReference type="EC" id="2.1.1.-" evidence="1"/>
<keyword evidence="2" id="KW-1185">Reference proteome</keyword>
<keyword evidence="1" id="KW-0489">Methyltransferase</keyword>
<dbReference type="InterPro" id="IPR006764">
    <property type="entry name" value="SAM_dep_MeTrfase_SAV2177_type"/>
</dbReference>
<dbReference type="EMBL" id="CP074133">
    <property type="protein sequence ID" value="QUX20786.1"/>
    <property type="molecule type" value="Genomic_DNA"/>
</dbReference>
<reference evidence="1 2" key="1">
    <citation type="submission" date="2021-05" db="EMBL/GenBank/DDBJ databases">
        <title>Direct Submission.</title>
        <authorList>
            <person name="Li K."/>
            <person name="Gao J."/>
        </authorList>
    </citation>
    <scope>NUCLEOTIDE SEQUENCE [LARGE SCALE GENOMIC DNA]</scope>
    <source>
        <strain evidence="1 2">Mg02</strain>
    </source>
</reference>
<dbReference type="Gene3D" id="3.40.50.150">
    <property type="entry name" value="Vaccinia Virus protein VP39"/>
    <property type="match status" value="1"/>
</dbReference>
<evidence type="ECO:0000313" key="2">
    <source>
        <dbReference type="Proteomes" id="UP000676079"/>
    </source>
</evidence>
<dbReference type="RefSeq" id="WP_220561983.1">
    <property type="nucleotide sequence ID" value="NZ_CP074133.1"/>
</dbReference>